<evidence type="ECO:0000256" key="7">
    <source>
        <dbReference type="RuleBase" id="RU003792"/>
    </source>
</evidence>
<dbReference type="GO" id="GO:0160147">
    <property type="term" value="F:tRNA pseudouridine(38-40) synthase activity"/>
    <property type="evidence" value="ECO:0007669"/>
    <property type="project" value="UniProtKB-EC"/>
</dbReference>
<proteinExistence type="inferred from homology"/>
<evidence type="ECO:0000259" key="8">
    <source>
        <dbReference type="Pfam" id="PF01416"/>
    </source>
</evidence>
<accession>A0ABD5U2U4</accession>
<feature type="active site" description="Nucleophile" evidence="4 5">
    <location>
        <position position="56"/>
    </location>
</feature>
<dbReference type="Gene3D" id="3.30.70.580">
    <property type="entry name" value="Pseudouridine synthase I, catalytic domain, N-terminal subdomain"/>
    <property type="match status" value="1"/>
</dbReference>
<keyword evidence="10" id="KW-1185">Reference proteome</keyword>
<gene>
    <name evidence="4 9" type="primary">truA</name>
    <name evidence="9" type="ORF">ACFQHK_00015</name>
</gene>
<evidence type="ECO:0000256" key="5">
    <source>
        <dbReference type="PIRSR" id="PIRSR001430-1"/>
    </source>
</evidence>
<evidence type="ECO:0000256" key="4">
    <source>
        <dbReference type="HAMAP-Rule" id="MF_00171"/>
    </source>
</evidence>
<name>A0ABD5U2U4_9EURY</name>
<dbReference type="Proteomes" id="UP001596406">
    <property type="component" value="Unassembled WGS sequence"/>
</dbReference>
<dbReference type="AlphaFoldDB" id="A0ABD5U2U4"/>
<dbReference type="GO" id="GO:0031119">
    <property type="term" value="P:tRNA pseudouridine synthesis"/>
    <property type="evidence" value="ECO:0007669"/>
    <property type="project" value="UniProtKB-UniRule"/>
</dbReference>
<evidence type="ECO:0000256" key="3">
    <source>
        <dbReference type="ARBA" id="ARBA00023235"/>
    </source>
</evidence>
<feature type="binding site" evidence="4 6">
    <location>
        <position position="110"/>
    </location>
    <ligand>
        <name>substrate</name>
    </ligand>
</feature>
<dbReference type="InterPro" id="IPR020094">
    <property type="entry name" value="TruA/RsuA/RluB/E/F_N"/>
</dbReference>
<evidence type="ECO:0000313" key="9">
    <source>
        <dbReference type="EMBL" id="MFC6834885.1"/>
    </source>
</evidence>
<comment type="catalytic activity">
    <reaction evidence="4 7">
        <text>uridine(38/39/40) in tRNA = pseudouridine(38/39/40) in tRNA</text>
        <dbReference type="Rhea" id="RHEA:22376"/>
        <dbReference type="Rhea" id="RHEA-COMP:10085"/>
        <dbReference type="Rhea" id="RHEA-COMP:10087"/>
        <dbReference type="ChEBI" id="CHEBI:65314"/>
        <dbReference type="ChEBI" id="CHEBI:65315"/>
        <dbReference type="EC" id="5.4.99.12"/>
    </reaction>
</comment>
<dbReference type="NCBIfam" id="NF000622">
    <property type="entry name" value="PRK00021.3-3"/>
    <property type="match status" value="1"/>
</dbReference>
<evidence type="ECO:0000313" key="10">
    <source>
        <dbReference type="Proteomes" id="UP001596406"/>
    </source>
</evidence>
<dbReference type="PIRSF" id="PIRSF001430">
    <property type="entry name" value="tRNA_psdUrid_synth"/>
    <property type="match status" value="1"/>
</dbReference>
<dbReference type="EC" id="5.4.99.12" evidence="4"/>
<dbReference type="HAMAP" id="MF_00171">
    <property type="entry name" value="TruA"/>
    <property type="match status" value="1"/>
</dbReference>
<dbReference type="PANTHER" id="PTHR11142:SF0">
    <property type="entry name" value="TRNA PSEUDOURIDINE SYNTHASE-LIKE 1"/>
    <property type="match status" value="1"/>
</dbReference>
<keyword evidence="2 4" id="KW-0819">tRNA processing</keyword>
<protein>
    <recommendedName>
        <fullName evidence="4">tRNA pseudouridine synthase A</fullName>
        <ecNumber evidence="4">5.4.99.12</ecNumber>
    </recommendedName>
    <alternativeName>
        <fullName evidence="4">tRNA pseudouridine(38-40) synthase</fullName>
    </alternativeName>
    <alternativeName>
        <fullName evidence="4">tRNA pseudouridylate synthase I</fullName>
    </alternativeName>
    <alternativeName>
        <fullName evidence="4">tRNA-uridine isomerase I</fullName>
    </alternativeName>
</protein>
<feature type="domain" description="Pseudouridine synthase I TruA alpha/beta" evidence="8">
    <location>
        <begin position="128"/>
        <end position="227"/>
    </location>
</feature>
<dbReference type="InterPro" id="IPR020097">
    <property type="entry name" value="PsdUridine_synth_TruA_a/b_dom"/>
</dbReference>
<dbReference type="PANTHER" id="PTHR11142">
    <property type="entry name" value="PSEUDOURIDYLATE SYNTHASE"/>
    <property type="match status" value="1"/>
</dbReference>
<dbReference type="InterPro" id="IPR020095">
    <property type="entry name" value="PsdUridine_synth_TruA_C"/>
</dbReference>
<comment type="function">
    <text evidence="4">Formation of pseudouridine at positions 38, 39 and 40 in the anticodon stem and loop of transfer RNAs.</text>
</comment>
<dbReference type="Gene3D" id="3.30.70.660">
    <property type="entry name" value="Pseudouridine synthase I, catalytic domain, C-terminal subdomain"/>
    <property type="match status" value="1"/>
</dbReference>
<evidence type="ECO:0000256" key="6">
    <source>
        <dbReference type="PIRSR" id="PIRSR001430-2"/>
    </source>
</evidence>
<dbReference type="Pfam" id="PF01416">
    <property type="entry name" value="PseudoU_synth_1"/>
    <property type="match status" value="1"/>
</dbReference>
<dbReference type="EMBL" id="JBHSXM010000001">
    <property type="protein sequence ID" value="MFC6834885.1"/>
    <property type="molecule type" value="Genomic_DNA"/>
</dbReference>
<comment type="caution">
    <text evidence="4">Lacks conserved residue(s) required for the propagation of feature annotation.</text>
</comment>
<organism evidence="9 10">
    <name type="scientific">Halomarina ordinaria</name>
    <dbReference type="NCBI Taxonomy" id="3033939"/>
    <lineage>
        <taxon>Archaea</taxon>
        <taxon>Methanobacteriati</taxon>
        <taxon>Methanobacteriota</taxon>
        <taxon>Stenosarchaea group</taxon>
        <taxon>Halobacteria</taxon>
        <taxon>Halobacteriales</taxon>
        <taxon>Natronomonadaceae</taxon>
        <taxon>Halomarina</taxon>
    </lineage>
</organism>
<sequence length="267" mass="28952">MRAFRIAYDGSDYAGFQRQPDVRTVEGDLFAALARLGVYDPADHRPTGYAAAGRTDAGVSALAQTVACEVPDWLTPRALNSELPAAVRAWASADVTGAFHARHDATSRGYTYHLHAPDADSERARRALSTLSGTHDLHNLTPDEGRTRRTVEAEVDVDGPYLVFDVRSPGFPRQLVRRLVGLVGRVARGERDPAFVERVLSAETLSDPAGVAPAPPEPLVLTRVEYPGVEFAVDPEAARRASEVFEVRRVERLTGARVAGTVAEGMR</sequence>
<dbReference type="SUPFAM" id="SSF55120">
    <property type="entry name" value="Pseudouridine synthase"/>
    <property type="match status" value="1"/>
</dbReference>
<comment type="caution">
    <text evidence="9">The sequence shown here is derived from an EMBL/GenBank/DDBJ whole genome shotgun (WGS) entry which is preliminary data.</text>
</comment>
<dbReference type="InterPro" id="IPR020103">
    <property type="entry name" value="PsdUridine_synth_cat_dom_sf"/>
</dbReference>
<comment type="similarity">
    <text evidence="1 4 7">Belongs to the tRNA pseudouridine synthase TruA family.</text>
</comment>
<reference evidence="9 10" key="1">
    <citation type="journal article" date="2019" name="Int. J. Syst. Evol. Microbiol.">
        <title>The Global Catalogue of Microorganisms (GCM) 10K type strain sequencing project: providing services to taxonomists for standard genome sequencing and annotation.</title>
        <authorList>
            <consortium name="The Broad Institute Genomics Platform"/>
            <consortium name="The Broad Institute Genome Sequencing Center for Infectious Disease"/>
            <person name="Wu L."/>
            <person name="Ma J."/>
        </authorList>
    </citation>
    <scope>NUCLEOTIDE SEQUENCE [LARGE SCALE GENOMIC DNA]</scope>
    <source>
        <strain evidence="9 10">PSRA2</strain>
    </source>
</reference>
<evidence type="ECO:0000256" key="1">
    <source>
        <dbReference type="ARBA" id="ARBA00009375"/>
    </source>
</evidence>
<dbReference type="InterPro" id="IPR001406">
    <property type="entry name" value="PsdUridine_synth_TruA"/>
</dbReference>
<dbReference type="RefSeq" id="WP_304446597.1">
    <property type="nucleotide sequence ID" value="NZ_JARRAH010000001.1"/>
</dbReference>
<evidence type="ECO:0000256" key="2">
    <source>
        <dbReference type="ARBA" id="ARBA00022694"/>
    </source>
</evidence>
<keyword evidence="3 4" id="KW-0413">Isomerase</keyword>